<name>A0A811ZJ59_NYCPR</name>
<proteinExistence type="predicted"/>
<organism evidence="2 3">
    <name type="scientific">Nyctereutes procyonoides</name>
    <name type="common">Raccoon dog</name>
    <name type="synonym">Canis procyonoides</name>
    <dbReference type="NCBI Taxonomy" id="34880"/>
    <lineage>
        <taxon>Eukaryota</taxon>
        <taxon>Metazoa</taxon>
        <taxon>Chordata</taxon>
        <taxon>Craniata</taxon>
        <taxon>Vertebrata</taxon>
        <taxon>Euteleostomi</taxon>
        <taxon>Mammalia</taxon>
        <taxon>Eutheria</taxon>
        <taxon>Laurasiatheria</taxon>
        <taxon>Carnivora</taxon>
        <taxon>Caniformia</taxon>
        <taxon>Canidae</taxon>
        <taxon>Nyctereutes</taxon>
    </lineage>
</organism>
<accession>A0A811ZJ59</accession>
<feature type="compositionally biased region" description="Low complexity" evidence="1">
    <location>
        <begin position="52"/>
        <end position="63"/>
    </location>
</feature>
<dbReference type="EMBL" id="CAJHUB010000768">
    <property type="protein sequence ID" value="CAD7688739.1"/>
    <property type="molecule type" value="Genomic_DNA"/>
</dbReference>
<dbReference type="PANTHER" id="PTHR10824">
    <property type="entry name" value="ACYL-COENZYME A THIOESTERASE-RELATED"/>
    <property type="match status" value="1"/>
</dbReference>
<evidence type="ECO:0000313" key="2">
    <source>
        <dbReference type="EMBL" id="CAD7688739.1"/>
    </source>
</evidence>
<sequence length="341" mass="36436">MSSCLFQAVPLQGPPKRDRPRALLSRPIRQPFAEWAPQGPAAEPALLPPGPADATGPRLSGPRPAGPAPPVTPGPPACGSPSREDPGGPLLPGRGVSTSALLSQKAETLTVLPKAALAAELLDIHVHGLGPGERGTLRAPAVSTAAAPSTRGRATRRAAWGPHAGRLGGSLLQPDAEGRDEPPHPHLHRAPRQPAVRWARRWPPPGAPLVLRARLPAGRLRGVFPLPPGDGPFPGLIDMFGDGGLNESRASLLACEGFATLALPFFGYEDLPPIMKDLNLDYFEEAAKFVQSCPKALSSLFFFNFMVCNFMLFCSNSNHLLNVTFFFFYSTHILFRKLKIP</sequence>
<reference evidence="2" key="1">
    <citation type="submission" date="2020-12" db="EMBL/GenBank/DDBJ databases">
        <authorList>
            <consortium name="Molecular Ecology Group"/>
        </authorList>
    </citation>
    <scope>NUCLEOTIDE SEQUENCE</scope>
    <source>
        <strain evidence="2">TBG_1078</strain>
    </source>
</reference>
<feature type="compositionally biased region" description="Pro residues" evidence="1">
    <location>
        <begin position="64"/>
        <end position="78"/>
    </location>
</feature>
<dbReference type="GO" id="GO:0006637">
    <property type="term" value="P:acyl-CoA metabolic process"/>
    <property type="evidence" value="ECO:0007669"/>
    <property type="project" value="TreeGrafter"/>
</dbReference>
<dbReference type="GO" id="GO:0047617">
    <property type="term" value="F:fatty acyl-CoA hydrolase activity"/>
    <property type="evidence" value="ECO:0007669"/>
    <property type="project" value="TreeGrafter"/>
</dbReference>
<dbReference type="GO" id="GO:0006631">
    <property type="term" value="P:fatty acid metabolic process"/>
    <property type="evidence" value="ECO:0007669"/>
    <property type="project" value="TreeGrafter"/>
</dbReference>
<dbReference type="Gene3D" id="3.40.50.1820">
    <property type="entry name" value="alpha/beta hydrolase"/>
    <property type="match status" value="1"/>
</dbReference>
<protein>
    <submittedName>
        <fullName evidence="2">(raccoon dog) hypothetical protein</fullName>
    </submittedName>
</protein>
<feature type="compositionally biased region" description="Low complexity" evidence="1">
    <location>
        <begin position="36"/>
        <end position="45"/>
    </location>
</feature>
<dbReference type="InterPro" id="IPR029058">
    <property type="entry name" value="AB_hydrolase_fold"/>
</dbReference>
<evidence type="ECO:0000313" key="3">
    <source>
        <dbReference type="Proteomes" id="UP000645828"/>
    </source>
</evidence>
<dbReference type="Proteomes" id="UP000645828">
    <property type="component" value="Unassembled WGS sequence"/>
</dbReference>
<feature type="region of interest" description="Disordered" evidence="1">
    <location>
        <begin position="1"/>
        <end position="96"/>
    </location>
</feature>
<comment type="caution">
    <text evidence="2">The sequence shown here is derived from an EMBL/GenBank/DDBJ whole genome shotgun (WGS) entry which is preliminary data.</text>
</comment>
<dbReference type="AlphaFoldDB" id="A0A811ZJ59"/>
<keyword evidence="3" id="KW-1185">Reference proteome</keyword>
<feature type="region of interest" description="Disordered" evidence="1">
    <location>
        <begin position="130"/>
        <end position="193"/>
    </location>
</feature>
<evidence type="ECO:0000256" key="1">
    <source>
        <dbReference type="SAM" id="MobiDB-lite"/>
    </source>
</evidence>
<gene>
    <name evidence="2" type="ORF">NYPRO_LOCUS21533</name>
</gene>
<feature type="compositionally biased region" description="Low complexity" evidence="1">
    <location>
        <begin position="138"/>
        <end position="152"/>
    </location>
</feature>
<dbReference type="PANTHER" id="PTHR10824:SF39">
    <property type="entry name" value="DYNEIN AXONEMAL LIGHT CHAIN 1"/>
    <property type="match status" value="1"/>
</dbReference>